<name>A0A4Y2ATA1_ARAVE</name>
<dbReference type="AlphaFoldDB" id="A0A4Y2ATA1"/>
<feature type="compositionally biased region" description="Pro residues" evidence="2">
    <location>
        <begin position="423"/>
        <end position="449"/>
    </location>
</feature>
<evidence type="ECO:0000259" key="3">
    <source>
        <dbReference type="PROSITE" id="PS50158"/>
    </source>
</evidence>
<dbReference type="PROSITE" id="PS50158">
    <property type="entry name" value="ZF_CCHC"/>
    <property type="match status" value="1"/>
</dbReference>
<dbReference type="GO" id="GO:0008270">
    <property type="term" value="F:zinc ion binding"/>
    <property type="evidence" value="ECO:0007669"/>
    <property type="project" value="UniProtKB-KW"/>
</dbReference>
<gene>
    <name evidence="4" type="ORF">AVEN_165435_1</name>
</gene>
<evidence type="ECO:0000313" key="5">
    <source>
        <dbReference type="Proteomes" id="UP000499080"/>
    </source>
</evidence>
<dbReference type="InterPro" id="IPR001878">
    <property type="entry name" value="Znf_CCHC"/>
</dbReference>
<feature type="region of interest" description="Disordered" evidence="2">
    <location>
        <begin position="333"/>
        <end position="449"/>
    </location>
</feature>
<feature type="domain" description="CCHC-type" evidence="3">
    <location>
        <begin position="620"/>
        <end position="634"/>
    </location>
</feature>
<feature type="compositionally biased region" description="Polar residues" evidence="2">
    <location>
        <begin position="333"/>
        <end position="370"/>
    </location>
</feature>
<organism evidence="4 5">
    <name type="scientific">Araneus ventricosus</name>
    <name type="common">Orbweaver spider</name>
    <name type="synonym">Epeira ventricosa</name>
    <dbReference type="NCBI Taxonomy" id="182803"/>
    <lineage>
        <taxon>Eukaryota</taxon>
        <taxon>Metazoa</taxon>
        <taxon>Ecdysozoa</taxon>
        <taxon>Arthropoda</taxon>
        <taxon>Chelicerata</taxon>
        <taxon>Arachnida</taxon>
        <taxon>Araneae</taxon>
        <taxon>Araneomorphae</taxon>
        <taxon>Entelegynae</taxon>
        <taxon>Araneoidea</taxon>
        <taxon>Araneidae</taxon>
        <taxon>Araneus</taxon>
    </lineage>
</organism>
<keyword evidence="1" id="KW-0862">Zinc</keyword>
<reference evidence="4 5" key="1">
    <citation type="journal article" date="2019" name="Sci. Rep.">
        <title>Orb-weaving spider Araneus ventricosus genome elucidates the spidroin gene catalogue.</title>
        <authorList>
            <person name="Kono N."/>
            <person name="Nakamura H."/>
            <person name="Ohtoshi R."/>
            <person name="Moran D.A.P."/>
            <person name="Shinohara A."/>
            <person name="Yoshida Y."/>
            <person name="Fujiwara M."/>
            <person name="Mori M."/>
            <person name="Tomita M."/>
            <person name="Arakawa K."/>
        </authorList>
    </citation>
    <scope>NUCLEOTIDE SEQUENCE [LARGE SCALE GENOMIC DNA]</scope>
</reference>
<evidence type="ECO:0000256" key="2">
    <source>
        <dbReference type="SAM" id="MobiDB-lite"/>
    </source>
</evidence>
<dbReference type="GO" id="GO:0003676">
    <property type="term" value="F:nucleic acid binding"/>
    <property type="evidence" value="ECO:0007669"/>
    <property type="project" value="InterPro"/>
</dbReference>
<feature type="compositionally biased region" description="Basic residues" evidence="2">
    <location>
        <begin position="201"/>
        <end position="219"/>
    </location>
</feature>
<comment type="caution">
    <text evidence="4">The sequence shown here is derived from an EMBL/GenBank/DDBJ whole genome shotgun (WGS) entry which is preliminary data.</text>
</comment>
<dbReference type="EMBL" id="BGPR01000031">
    <property type="protein sequence ID" value="GBL83252.1"/>
    <property type="molecule type" value="Genomic_DNA"/>
</dbReference>
<proteinExistence type="predicted"/>
<keyword evidence="1" id="KW-0479">Metal-binding</keyword>
<dbReference type="OrthoDB" id="4230923at2759"/>
<evidence type="ECO:0000313" key="4">
    <source>
        <dbReference type="EMBL" id="GBL83252.1"/>
    </source>
</evidence>
<keyword evidence="1" id="KW-0863">Zinc-finger</keyword>
<accession>A0A4Y2ATA1</accession>
<sequence length="705" mass="77186">MATTMDNTDLALTDISANSNIVVEAGSRLPLGPPLSKQITSSKLSRKFSACPPKVDADLRPFGTNIPSPLKGGQHIPPLVTSDWAASSQESNPDMIPPGAPGYDLIDNSVIPPTGLPSSPSDTQDVLAPPSGPFCPAQHLGTGDMLAEDTEDLDIFHEVQSTPPGSFKPIGRELYLKDALPSPDHFTVGAHDVTMEDGPKPRRKRRNQTKPGTSKKKVSKSLPGTSMGPTMEHPLPFTSNRPRIKPVLFENFWNSSPDYFVPNTPRQKTRANKSLRGEVPSTPLHMIPETDDFNAQAGMQAILATRPVHKDMASCLMAFATLIDTMFSKLKNSSAHGSCPNCNGSSPSVSKMERNQVTTQPARNGQTTSVALLARPGPAVEMTAERTPDTSILPVTPGAESRNAPQGLPEIPWTTVVSRRKPPAPVAPTLPKRPPPQQPNRTIPIPPRPNLPVIVIHPQQTTETTSAQLRTLLETKLSPHQLGVKILSCQPAHGNGLLVRTATMDMSRTLMTAINTHVDLGPVCQAREPRKRQPQILVYDVPPQQGDRDTAEVDFVTKLRSSNSLPDGPIRVLFRKKGRGTLQHWVLTVDPLVFKAIAGKGRLHWGFGSLKFREYLEPTRCYKCHRFGHLRSACSAPVELCSRCPGEHSYTVCPKETPVCRRCREYNARNKTGPRLPLYHTAISDNCPLLSREREEMRKQTDYGP</sequence>
<protein>
    <recommendedName>
        <fullName evidence="3">CCHC-type domain-containing protein</fullName>
    </recommendedName>
</protein>
<keyword evidence="5" id="KW-1185">Reference proteome</keyword>
<evidence type="ECO:0000256" key="1">
    <source>
        <dbReference type="PROSITE-ProRule" id="PRU00047"/>
    </source>
</evidence>
<feature type="region of interest" description="Disordered" evidence="2">
    <location>
        <begin position="186"/>
        <end position="239"/>
    </location>
</feature>
<dbReference type="Proteomes" id="UP000499080">
    <property type="component" value="Unassembled WGS sequence"/>
</dbReference>
<feature type="region of interest" description="Disordered" evidence="2">
    <location>
        <begin position="263"/>
        <end position="284"/>
    </location>
</feature>